<evidence type="ECO:0000313" key="3">
    <source>
        <dbReference type="WBParaSite" id="TTAC_0000340601-mRNA-1"/>
    </source>
</evidence>
<proteinExistence type="predicted"/>
<evidence type="ECO:0000313" key="1">
    <source>
        <dbReference type="EMBL" id="VDM22537.1"/>
    </source>
</evidence>
<dbReference type="AlphaFoldDB" id="A0A0R3WRL6"/>
<dbReference type="WBParaSite" id="TTAC_0000340601-mRNA-1">
    <property type="protein sequence ID" value="TTAC_0000340601-mRNA-1"/>
    <property type="gene ID" value="TTAC_0000340601"/>
</dbReference>
<reference evidence="3" key="1">
    <citation type="submission" date="2017-02" db="UniProtKB">
        <authorList>
            <consortium name="WormBaseParasite"/>
        </authorList>
    </citation>
    <scope>IDENTIFICATION</scope>
</reference>
<reference evidence="1 2" key="2">
    <citation type="submission" date="2018-11" db="EMBL/GenBank/DDBJ databases">
        <authorList>
            <consortium name="Pathogen Informatics"/>
        </authorList>
    </citation>
    <scope>NUCLEOTIDE SEQUENCE [LARGE SCALE GENOMIC DNA]</scope>
</reference>
<evidence type="ECO:0000313" key="2">
    <source>
        <dbReference type="Proteomes" id="UP000274429"/>
    </source>
</evidence>
<keyword evidence="2" id="KW-1185">Reference proteome</keyword>
<dbReference type="OrthoDB" id="6088000at2759"/>
<accession>A0A0R3WRL6</accession>
<organism evidence="3">
    <name type="scientific">Hydatigena taeniaeformis</name>
    <name type="common">Feline tapeworm</name>
    <name type="synonym">Taenia taeniaeformis</name>
    <dbReference type="NCBI Taxonomy" id="6205"/>
    <lineage>
        <taxon>Eukaryota</taxon>
        <taxon>Metazoa</taxon>
        <taxon>Spiralia</taxon>
        <taxon>Lophotrochozoa</taxon>
        <taxon>Platyhelminthes</taxon>
        <taxon>Cestoda</taxon>
        <taxon>Eucestoda</taxon>
        <taxon>Cyclophyllidea</taxon>
        <taxon>Taeniidae</taxon>
        <taxon>Hydatigera</taxon>
    </lineage>
</organism>
<dbReference type="EMBL" id="UYWX01002367">
    <property type="protein sequence ID" value="VDM22537.1"/>
    <property type="molecule type" value="Genomic_DNA"/>
</dbReference>
<sequence>MRRSAVANNPKCKIHVVSADPLCSNFRPYLYNSEFRYAIKERGGGEEEEEKEGITEQVQVRLRLCLALGGEREGEEELTCLRLTEGLSLNTLASYATTLSQLTAAVLAFDDLEVEMEENAKACGSLIAPSYLLHLTDAPARLQFILSLVAHWLPRHLLRLASEQSHVECRQLLEVQFCFTFVSHPIASHTILE</sequence>
<dbReference type="Proteomes" id="UP000274429">
    <property type="component" value="Unassembled WGS sequence"/>
</dbReference>
<gene>
    <name evidence="1" type="ORF">TTAC_LOCUS3391</name>
</gene>
<protein>
    <submittedName>
        <fullName evidence="1 3">Uncharacterized protein</fullName>
    </submittedName>
</protein>
<name>A0A0R3WRL6_HYDTA</name>